<dbReference type="EMBL" id="JAPZDC010000004">
    <property type="protein sequence ID" value="MDN5063950.1"/>
    <property type="molecule type" value="Genomic_DNA"/>
</dbReference>
<dbReference type="InterPro" id="IPR014729">
    <property type="entry name" value="Rossmann-like_a/b/a_fold"/>
</dbReference>
<dbReference type="GO" id="GO:0008616">
    <property type="term" value="P:tRNA queuosine(34) biosynthetic process"/>
    <property type="evidence" value="ECO:0007669"/>
    <property type="project" value="UniProtKB-KW"/>
</dbReference>
<dbReference type="AlphaFoldDB" id="A0AAW7PSY9"/>
<dbReference type="RefSeq" id="WP_301344568.1">
    <property type="nucleotide sequence ID" value="NZ_JAPZDB010000002.1"/>
</dbReference>
<keyword evidence="4" id="KW-0547">Nucleotide-binding</keyword>
<comment type="catalytic activity">
    <reaction evidence="10">
        <text>7-carboxy-7-carbaguanine + NH4(+) + 2 ATP = 7-cyano-7-carbaguanine + 2 AMP + 2 diphosphate + 2 H(+)</text>
        <dbReference type="Rhea" id="RHEA:27982"/>
        <dbReference type="ChEBI" id="CHEBI:15378"/>
        <dbReference type="ChEBI" id="CHEBI:28938"/>
        <dbReference type="ChEBI" id="CHEBI:30616"/>
        <dbReference type="ChEBI" id="CHEBI:33019"/>
        <dbReference type="ChEBI" id="CHEBI:45075"/>
        <dbReference type="ChEBI" id="CHEBI:61036"/>
        <dbReference type="ChEBI" id="CHEBI:456215"/>
        <dbReference type="EC" id="6.3.4.20"/>
    </reaction>
</comment>
<evidence type="ECO:0000256" key="6">
    <source>
        <dbReference type="ARBA" id="ARBA00022833"/>
    </source>
</evidence>
<dbReference type="Pfam" id="PF06508">
    <property type="entry name" value="QueC"/>
    <property type="match status" value="1"/>
</dbReference>
<evidence type="ECO:0000256" key="10">
    <source>
        <dbReference type="ARBA" id="ARBA00047890"/>
    </source>
</evidence>
<evidence type="ECO:0000256" key="7">
    <source>
        <dbReference type="ARBA" id="ARBA00022840"/>
    </source>
</evidence>
<dbReference type="PANTHER" id="PTHR42914:SF1">
    <property type="entry name" value="7-CYANO-7-DEAZAGUANINE SYNTHASE"/>
    <property type="match status" value="1"/>
</dbReference>
<comment type="similarity">
    <text evidence="8">Belongs to the QueC family.</text>
</comment>
<evidence type="ECO:0000256" key="5">
    <source>
        <dbReference type="ARBA" id="ARBA00022785"/>
    </source>
</evidence>
<keyword evidence="7" id="KW-0067">ATP-binding</keyword>
<keyword evidence="2 11" id="KW-0436">Ligase</keyword>
<evidence type="ECO:0000256" key="2">
    <source>
        <dbReference type="ARBA" id="ARBA00022598"/>
    </source>
</evidence>
<evidence type="ECO:0000256" key="4">
    <source>
        <dbReference type="ARBA" id="ARBA00022741"/>
    </source>
</evidence>
<dbReference type="PANTHER" id="PTHR42914">
    <property type="entry name" value="7-CYANO-7-DEAZAGUANINE SYNTHASE"/>
    <property type="match status" value="1"/>
</dbReference>
<evidence type="ECO:0000313" key="12">
    <source>
        <dbReference type="Proteomes" id="UP001171529"/>
    </source>
</evidence>
<dbReference type="GO" id="GO:0016874">
    <property type="term" value="F:ligase activity"/>
    <property type="evidence" value="ECO:0007669"/>
    <property type="project" value="UniProtKB-KW"/>
</dbReference>
<evidence type="ECO:0000256" key="1">
    <source>
        <dbReference type="ARBA" id="ARBA00005061"/>
    </source>
</evidence>
<dbReference type="Gene3D" id="3.40.50.620">
    <property type="entry name" value="HUPs"/>
    <property type="match status" value="1"/>
</dbReference>
<dbReference type="SUPFAM" id="SSF52402">
    <property type="entry name" value="Adenine nucleotide alpha hydrolases-like"/>
    <property type="match status" value="1"/>
</dbReference>
<evidence type="ECO:0000256" key="9">
    <source>
        <dbReference type="ARBA" id="ARBA00039149"/>
    </source>
</evidence>
<keyword evidence="5" id="KW-0671">Queuosine biosynthesis</keyword>
<accession>A0AAW7PSY9</accession>
<reference evidence="11" key="1">
    <citation type="submission" date="2022-12" db="EMBL/GenBank/DDBJ databases">
        <authorList>
            <person name="Uljanovas D."/>
        </authorList>
    </citation>
    <scope>NUCLEOTIDE SEQUENCE</scope>
    <source>
        <strain evidence="11">RCM39</strain>
    </source>
</reference>
<name>A0AAW7PSY9_9BACT</name>
<comment type="caution">
    <text evidence="11">The sequence shown here is derived from an EMBL/GenBank/DDBJ whole genome shotgun (WGS) entry which is preliminary data.</text>
</comment>
<organism evidence="11 12">
    <name type="scientific">Aliarcobacter butzleri</name>
    <dbReference type="NCBI Taxonomy" id="28197"/>
    <lineage>
        <taxon>Bacteria</taxon>
        <taxon>Pseudomonadati</taxon>
        <taxon>Campylobacterota</taxon>
        <taxon>Epsilonproteobacteria</taxon>
        <taxon>Campylobacterales</taxon>
        <taxon>Arcobacteraceae</taxon>
        <taxon>Aliarcobacter</taxon>
    </lineage>
</organism>
<gene>
    <name evidence="11" type="ORF">O8C91_07045</name>
</gene>
<proteinExistence type="inferred from homology"/>
<protein>
    <recommendedName>
        <fullName evidence="9">7-cyano-7-deazaguanine synthase</fullName>
        <ecNumber evidence="9">6.3.4.20</ecNumber>
    </recommendedName>
</protein>
<dbReference type="EC" id="6.3.4.20" evidence="9"/>
<dbReference type="Proteomes" id="UP001171529">
    <property type="component" value="Unassembled WGS sequence"/>
</dbReference>
<keyword evidence="6" id="KW-0862">Zinc</keyword>
<evidence type="ECO:0000313" key="11">
    <source>
        <dbReference type="EMBL" id="MDN5063950.1"/>
    </source>
</evidence>
<dbReference type="GO" id="GO:0046872">
    <property type="term" value="F:metal ion binding"/>
    <property type="evidence" value="ECO:0007669"/>
    <property type="project" value="UniProtKB-KW"/>
</dbReference>
<reference evidence="11" key="2">
    <citation type="journal article" date="2023" name="Microorganisms">
        <title>Genomic Characterization of Arcobacter butzleri Strains Isolated from Various Sources in Lithuania.</title>
        <authorList>
            <person name="Uljanovas D."/>
            <person name="Golz G."/>
            <person name="Fleischmann S."/>
            <person name="Kudirkiene E."/>
            <person name="Kasetiene N."/>
            <person name="Grineviciene A."/>
            <person name="Tamuleviciene E."/>
            <person name="Aksomaitiene J."/>
            <person name="Alter T."/>
            <person name="Malakauskas M."/>
        </authorList>
    </citation>
    <scope>NUCLEOTIDE SEQUENCE</scope>
    <source>
        <strain evidence="11">RCM39</strain>
    </source>
</reference>
<dbReference type="GO" id="GO:0005524">
    <property type="term" value="F:ATP binding"/>
    <property type="evidence" value="ECO:0007669"/>
    <property type="project" value="UniProtKB-KW"/>
</dbReference>
<keyword evidence="3" id="KW-0479">Metal-binding</keyword>
<evidence type="ECO:0000256" key="3">
    <source>
        <dbReference type="ARBA" id="ARBA00022723"/>
    </source>
</evidence>
<dbReference type="InterPro" id="IPR018317">
    <property type="entry name" value="QueC"/>
</dbReference>
<evidence type="ECO:0000256" key="8">
    <source>
        <dbReference type="ARBA" id="ARBA00037993"/>
    </source>
</evidence>
<sequence>MAIVTLVSGGLDSSLMAVLANENGNKQFPLFINYGQLGFEQEWKACLTIHKTFNLPKPHIMNIPGYGETILSGLTSTSKHVKNEAFLAGRNLVFLTMGAAYAYQNGADAVSLGFLKEETAIFNDQTDEFLIKAQDTLRFAMGFDIKILTPLRNFYKQDVVALAKEKKIFDTYSCHSGSDVPCGKCIACEEYNF</sequence>
<comment type="pathway">
    <text evidence="1">Purine metabolism; 7-cyano-7-deazaguanine biosynthesis.</text>
</comment>